<evidence type="ECO:0000256" key="1">
    <source>
        <dbReference type="SAM" id="MobiDB-lite"/>
    </source>
</evidence>
<dbReference type="AlphaFoldDB" id="A0A7S4CCF4"/>
<gene>
    <name evidence="2" type="ORF">EGYM00163_LOCUS4463</name>
</gene>
<accession>A0A7S4CCF4</accession>
<name>A0A7S4CCF4_9EUGL</name>
<protein>
    <submittedName>
        <fullName evidence="2">Uncharacterized protein</fullName>
    </submittedName>
</protein>
<reference evidence="2" key="1">
    <citation type="submission" date="2021-01" db="EMBL/GenBank/DDBJ databases">
        <authorList>
            <person name="Corre E."/>
            <person name="Pelletier E."/>
            <person name="Niang G."/>
            <person name="Scheremetjew M."/>
            <person name="Finn R."/>
            <person name="Kale V."/>
            <person name="Holt S."/>
            <person name="Cochrane G."/>
            <person name="Meng A."/>
            <person name="Brown T."/>
            <person name="Cohen L."/>
        </authorList>
    </citation>
    <scope>NUCLEOTIDE SEQUENCE</scope>
    <source>
        <strain evidence="2">CCMP1594</strain>
    </source>
</reference>
<feature type="compositionally biased region" description="Low complexity" evidence="1">
    <location>
        <begin position="54"/>
        <end position="65"/>
    </location>
</feature>
<sequence>MQVCSERGGTWAIGKVKVLLLITKVPSFRAEGKNFIATKAQDNTTQRKHDDTGQDNTTQQNTTQHDITRYYKRLAHTLQRNTNPSTQHNTTGPNTMQHHTANSQKI</sequence>
<evidence type="ECO:0000313" key="2">
    <source>
        <dbReference type="EMBL" id="CAE0793346.1"/>
    </source>
</evidence>
<organism evidence="2">
    <name type="scientific">Eutreptiella gymnastica</name>
    <dbReference type="NCBI Taxonomy" id="73025"/>
    <lineage>
        <taxon>Eukaryota</taxon>
        <taxon>Discoba</taxon>
        <taxon>Euglenozoa</taxon>
        <taxon>Euglenida</taxon>
        <taxon>Spirocuta</taxon>
        <taxon>Euglenophyceae</taxon>
        <taxon>Eutreptiales</taxon>
        <taxon>Eutreptiaceae</taxon>
        <taxon>Eutreptiella</taxon>
    </lineage>
</organism>
<proteinExistence type="predicted"/>
<feature type="compositionally biased region" description="Polar residues" evidence="1">
    <location>
        <begin position="78"/>
        <end position="106"/>
    </location>
</feature>
<feature type="region of interest" description="Disordered" evidence="1">
    <location>
        <begin position="35"/>
        <end position="106"/>
    </location>
</feature>
<dbReference type="EMBL" id="HBJA01014125">
    <property type="protein sequence ID" value="CAE0793346.1"/>
    <property type="molecule type" value="Transcribed_RNA"/>
</dbReference>